<keyword evidence="3" id="KW-1185">Reference proteome</keyword>
<dbReference type="Proteomes" id="UP001196870">
    <property type="component" value="Unassembled WGS sequence"/>
</dbReference>
<dbReference type="SUPFAM" id="SSF51735">
    <property type="entry name" value="NAD(P)-binding Rossmann-fold domains"/>
    <property type="match status" value="1"/>
</dbReference>
<dbReference type="Gene3D" id="3.40.50.720">
    <property type="entry name" value="NAD(P)-binding Rossmann-like Domain"/>
    <property type="match status" value="1"/>
</dbReference>
<sequence length="547" mass="56973">MVGATGAFGARLAALLVGHGFTVLAAARDAGRLAALAARLGPRCIAMPAERDGLDAAALLALRASHPGLFALVDASGPFQGAGYALPRAAIAAGLHAIDLADARDYVAGIGALDAEAKAAGVAVLAGASSSPALTQAVVDLLNPEGLPVVTAEAAISPGNRAPRGQAVMVAILSYAGRPVRVFRGGRWGEAPGWGLPETLRWPGLGRRRLALVETPDLDLLVARCRPRDAALFKAGLELALLHQGLAVLSLLVRARLLRSLAPLTSTLHWIAERFTALGSDRGGMRVRLLLEAPDGALLRREWRLLAEAGDGPSVPVLPALAALRLLASGGLAFRGAAACAGLLPYAAIAEGFAHLAITTAREEQALPSPLFQRLLGARAGLLPAPVRAAHAVPGFLALEGIGEAEGAATLPGRLLAWLFRLPRAGHALPLRVEMRMTENGGEAWHRIWPGVTMRSVLGAADPADSTLDEVFGPFRARLHCDVDAHGLTLTVVGGRFLGLPIPRALLPRSVATEAVDAEGRFTFDVPIALPLIGRLAHYRGWLRPLP</sequence>
<gene>
    <name evidence="2" type="ORF">GXW71_07035</name>
</gene>
<accession>A0ABS5EUY1</accession>
<evidence type="ECO:0000259" key="1">
    <source>
        <dbReference type="Pfam" id="PF13761"/>
    </source>
</evidence>
<organism evidence="2 3">
    <name type="scientific">Plastoroseomonas hellenica</name>
    <dbReference type="NCBI Taxonomy" id="2687306"/>
    <lineage>
        <taxon>Bacteria</taxon>
        <taxon>Pseudomonadati</taxon>
        <taxon>Pseudomonadota</taxon>
        <taxon>Alphaproteobacteria</taxon>
        <taxon>Acetobacterales</taxon>
        <taxon>Acetobacteraceae</taxon>
        <taxon>Plastoroseomonas</taxon>
    </lineage>
</organism>
<dbReference type="InterPro" id="IPR025311">
    <property type="entry name" value="DUF4166"/>
</dbReference>
<dbReference type="Pfam" id="PF13761">
    <property type="entry name" value="DUF4166"/>
    <property type="match status" value="1"/>
</dbReference>
<dbReference type="PANTHER" id="PTHR43796:SF2">
    <property type="entry name" value="CARBOXYNORSPERMIDINE SYNTHASE"/>
    <property type="match status" value="1"/>
</dbReference>
<dbReference type="PANTHER" id="PTHR43796">
    <property type="entry name" value="CARBOXYNORSPERMIDINE SYNTHASE"/>
    <property type="match status" value="1"/>
</dbReference>
<dbReference type="EMBL" id="JAAGBB010000006">
    <property type="protein sequence ID" value="MBR0664107.1"/>
    <property type="molecule type" value="Genomic_DNA"/>
</dbReference>
<protein>
    <submittedName>
        <fullName evidence="2">DUF4166 domain-containing protein</fullName>
    </submittedName>
</protein>
<dbReference type="InterPro" id="IPR036291">
    <property type="entry name" value="NAD(P)-bd_dom_sf"/>
</dbReference>
<feature type="domain" description="DUF4166" evidence="1">
    <location>
        <begin position="383"/>
        <end position="543"/>
    </location>
</feature>
<comment type="caution">
    <text evidence="2">The sequence shown here is derived from an EMBL/GenBank/DDBJ whole genome shotgun (WGS) entry which is preliminary data.</text>
</comment>
<reference evidence="3" key="1">
    <citation type="journal article" date="2021" name="Syst. Appl. Microbiol.">
        <title>Roseomonas hellenica sp. nov., isolated from roots of wild-growing Alkanna tinctoria.</title>
        <authorList>
            <person name="Rat A."/>
            <person name="Naranjo H.D."/>
            <person name="Lebbe L."/>
            <person name="Cnockaert M."/>
            <person name="Krigas N."/>
            <person name="Grigoriadou K."/>
            <person name="Maloupa E."/>
            <person name="Willems A."/>
        </authorList>
    </citation>
    <scope>NUCLEOTIDE SEQUENCE [LARGE SCALE GENOMIC DNA]</scope>
    <source>
        <strain evidence="3">LMG 31523</strain>
    </source>
</reference>
<proteinExistence type="predicted"/>
<evidence type="ECO:0000313" key="3">
    <source>
        <dbReference type="Proteomes" id="UP001196870"/>
    </source>
</evidence>
<evidence type="ECO:0000313" key="2">
    <source>
        <dbReference type="EMBL" id="MBR0664107.1"/>
    </source>
</evidence>
<name>A0ABS5EUY1_9PROT</name>